<keyword evidence="1" id="KW-0233">DNA recombination</keyword>
<name>A0A1A7C054_9BURK</name>
<feature type="compositionally biased region" description="Basic residues" evidence="2">
    <location>
        <begin position="426"/>
        <end position="440"/>
    </location>
</feature>
<evidence type="ECO:0000259" key="3">
    <source>
        <dbReference type="PROSITE" id="PS51898"/>
    </source>
</evidence>
<dbReference type="InterPro" id="IPR002104">
    <property type="entry name" value="Integrase_catalytic"/>
</dbReference>
<evidence type="ECO:0000256" key="2">
    <source>
        <dbReference type="SAM" id="MobiDB-lite"/>
    </source>
</evidence>
<dbReference type="OrthoDB" id="662444at2"/>
<feature type="domain" description="Tyr recombinase" evidence="3">
    <location>
        <begin position="239"/>
        <end position="418"/>
    </location>
</feature>
<gene>
    <name evidence="4" type="ORF">ASR47_1008188</name>
</gene>
<dbReference type="GO" id="GO:0015074">
    <property type="term" value="P:DNA integration"/>
    <property type="evidence" value="ECO:0007669"/>
    <property type="project" value="InterPro"/>
</dbReference>
<dbReference type="AlphaFoldDB" id="A0A1A7C054"/>
<dbReference type="CDD" id="cd00796">
    <property type="entry name" value="INT_Rci_Hp1_C"/>
    <property type="match status" value="1"/>
</dbReference>
<dbReference type="InterPro" id="IPR013762">
    <property type="entry name" value="Integrase-like_cat_sf"/>
</dbReference>
<evidence type="ECO:0000313" key="5">
    <source>
        <dbReference type="Proteomes" id="UP000092713"/>
    </source>
</evidence>
<dbReference type="RefSeq" id="WP_150127801.1">
    <property type="nucleotide sequence ID" value="NZ_LOCQ01000055.1"/>
</dbReference>
<dbReference type="GO" id="GO:0003677">
    <property type="term" value="F:DNA binding"/>
    <property type="evidence" value="ECO:0007669"/>
    <property type="project" value="InterPro"/>
</dbReference>
<reference evidence="4 5" key="1">
    <citation type="submission" date="2016-04" db="EMBL/GenBank/DDBJ databases">
        <title>Draft genome sequence of Janthinobacterium psychrotolerans sp. nov., isolated from freshwater sediments in Denmark.</title>
        <authorList>
            <person name="Gong X."/>
            <person name="Skrivergaard S."/>
            <person name="Korsgaard B.S."/>
            <person name="Schreiber L."/>
            <person name="Marshall I.P."/>
            <person name="Finster K."/>
            <person name="Schramm A."/>
        </authorList>
    </citation>
    <scope>NUCLEOTIDE SEQUENCE [LARGE SCALE GENOMIC DNA]</scope>
    <source>
        <strain evidence="4 5">S3-2</strain>
    </source>
</reference>
<dbReference type="InterPro" id="IPR011010">
    <property type="entry name" value="DNA_brk_join_enz"/>
</dbReference>
<dbReference type="SUPFAM" id="SSF56349">
    <property type="entry name" value="DNA breaking-rejoining enzymes"/>
    <property type="match status" value="1"/>
</dbReference>
<sequence length="440" mass="50743">MATLPRGITAVSWKNSTKSKEKIVKYRVRVQKKVDDQQVKLDSLFDTLQQAVDELNNFKSKAGSYFLSTIDKLKEEERKKVNEFLVAPPISVYISKYITEKIDTRKNETQTQQRNTAVIKSFFKTILKTKIPNRHYSTTEPLLQAGGMLALIANNTLSQAEEKKEFGAFKVQEISYIEINDYIKERLKTVKKISVTRELSFIKKVFNELKYYDKSFFSLKNPVLFYDKGLLANSDISSKNSYRLSTEDKDILFGALHKYSNWELKAISLLSYYCGFSRSEIVPLTWEQVNLAENYVQLYQKKSGQPRKVYILKEAKEIFENMPKTNGDRLFSYGVLGFSGSFDKLVEKLGLRKKGFRFHFFRREAISNLVFNLSQATGSTGQDFSILISEILGIENIASLERNHINQLSPTEIASQNQVMKSVGHSNKKTTKRYSRIKIR</sequence>
<comment type="caution">
    <text evidence="4">The sequence shown here is derived from an EMBL/GenBank/DDBJ whole genome shotgun (WGS) entry which is preliminary data.</text>
</comment>
<keyword evidence="5" id="KW-1185">Reference proteome</keyword>
<dbReference type="Gene3D" id="1.10.443.10">
    <property type="entry name" value="Intergrase catalytic core"/>
    <property type="match status" value="1"/>
</dbReference>
<evidence type="ECO:0000313" key="4">
    <source>
        <dbReference type="EMBL" id="OBV39127.1"/>
    </source>
</evidence>
<protein>
    <submittedName>
        <fullName evidence="4">Phage integrase family protein</fullName>
    </submittedName>
</protein>
<dbReference type="Pfam" id="PF00589">
    <property type="entry name" value="Phage_integrase"/>
    <property type="match status" value="1"/>
</dbReference>
<dbReference type="GO" id="GO:0006310">
    <property type="term" value="P:DNA recombination"/>
    <property type="evidence" value="ECO:0007669"/>
    <property type="project" value="UniProtKB-KW"/>
</dbReference>
<accession>A0A1A7C054</accession>
<organism evidence="4 5">
    <name type="scientific">Janthinobacterium psychrotolerans</name>
    <dbReference type="NCBI Taxonomy" id="1747903"/>
    <lineage>
        <taxon>Bacteria</taxon>
        <taxon>Pseudomonadati</taxon>
        <taxon>Pseudomonadota</taxon>
        <taxon>Betaproteobacteria</taxon>
        <taxon>Burkholderiales</taxon>
        <taxon>Oxalobacteraceae</taxon>
        <taxon>Janthinobacterium</taxon>
    </lineage>
</organism>
<evidence type="ECO:0000256" key="1">
    <source>
        <dbReference type="ARBA" id="ARBA00023172"/>
    </source>
</evidence>
<dbReference type="PROSITE" id="PS51898">
    <property type="entry name" value="TYR_RECOMBINASE"/>
    <property type="match status" value="1"/>
</dbReference>
<dbReference type="EMBL" id="LOCQ01000055">
    <property type="protein sequence ID" value="OBV39127.1"/>
    <property type="molecule type" value="Genomic_DNA"/>
</dbReference>
<feature type="region of interest" description="Disordered" evidence="2">
    <location>
        <begin position="416"/>
        <end position="440"/>
    </location>
</feature>
<proteinExistence type="predicted"/>
<dbReference type="STRING" id="1747903.ASR47_1008188"/>
<dbReference type="Proteomes" id="UP000092713">
    <property type="component" value="Unassembled WGS sequence"/>
</dbReference>